<dbReference type="EMBL" id="AE010299">
    <property type="protein sequence ID" value="AAM06225.1"/>
    <property type="molecule type" value="Genomic_DNA"/>
</dbReference>
<organism evidence="1 2">
    <name type="scientific">Methanosarcina acetivorans (strain ATCC 35395 / DSM 2834 / JCM 12185 / C2A)</name>
    <dbReference type="NCBI Taxonomy" id="188937"/>
    <lineage>
        <taxon>Archaea</taxon>
        <taxon>Methanobacteriati</taxon>
        <taxon>Methanobacteriota</taxon>
        <taxon>Stenosarchaea group</taxon>
        <taxon>Methanomicrobia</taxon>
        <taxon>Methanosarcinales</taxon>
        <taxon>Methanosarcinaceae</taxon>
        <taxon>Methanosarcina</taxon>
    </lineage>
</organism>
<name>Q8TM24_METAC</name>
<protein>
    <submittedName>
        <fullName evidence="1">Uncharacterized protein</fullName>
    </submittedName>
</protein>
<proteinExistence type="predicted"/>
<dbReference type="EnsemblBacteria" id="AAM06225">
    <property type="protein sequence ID" value="AAM06225"/>
    <property type="gene ID" value="MA_4676"/>
</dbReference>
<dbReference type="InParanoid" id="Q8TM24"/>
<dbReference type="HOGENOM" id="CLU_2645852_0_0_2"/>
<evidence type="ECO:0000313" key="1">
    <source>
        <dbReference type="EMBL" id="AAM06225.1"/>
    </source>
</evidence>
<dbReference type="KEGG" id="mac:MA_4676"/>
<dbReference type="AlphaFoldDB" id="Q8TM24"/>
<evidence type="ECO:0000313" key="2">
    <source>
        <dbReference type="Proteomes" id="UP000002487"/>
    </source>
</evidence>
<gene>
    <name evidence="1" type="ordered locus">MA_4676</name>
</gene>
<sequence>MCFAYYSGNILLWILLWTLLWTPDACKLWIYPSNILSIYFCRIVDILQLDFAFLCCSAAPSLNPITLSTSLNATSH</sequence>
<keyword evidence="2" id="KW-1185">Reference proteome</keyword>
<accession>Q8TM24</accession>
<dbReference type="Proteomes" id="UP000002487">
    <property type="component" value="Chromosome"/>
</dbReference>
<reference evidence="1 2" key="1">
    <citation type="journal article" date="2002" name="Genome Res.">
        <title>The genome of Methanosarcina acetivorans reveals extensive metabolic and physiological diversity.</title>
        <authorList>
            <person name="Galagan J.E."/>
            <person name="Nusbaum C."/>
            <person name="Roy A."/>
            <person name="Endrizzi M.G."/>
            <person name="Macdonald P."/>
            <person name="FitzHugh W."/>
            <person name="Calvo S."/>
            <person name="Engels R."/>
            <person name="Smirnov S."/>
            <person name="Atnoor D."/>
            <person name="Brown A."/>
            <person name="Allen N."/>
            <person name="Naylor J."/>
            <person name="Stange-Thomann N."/>
            <person name="DeArellano K."/>
            <person name="Johnson R."/>
            <person name="Linton L."/>
            <person name="McEwan P."/>
            <person name="McKernan K."/>
            <person name="Talamas J."/>
            <person name="Tirrell A."/>
            <person name="Ye W."/>
            <person name="Zimmer A."/>
            <person name="Barber R.D."/>
            <person name="Cann I."/>
            <person name="Graham D.E."/>
            <person name="Grahame D.A."/>
            <person name="Guss A."/>
            <person name="Hedderich R."/>
            <person name="Ingram-Smith C."/>
            <person name="Kuettner C.H."/>
            <person name="Krzycki J.A."/>
            <person name="Leigh J.A."/>
            <person name="Li W."/>
            <person name="Liu J."/>
            <person name="Mukhopadhyay B."/>
            <person name="Reeve J.N."/>
            <person name="Smith K."/>
            <person name="Springer T.A."/>
            <person name="Umayam L.A."/>
            <person name="White O."/>
            <person name="White R.H."/>
            <person name="de Macario E.C."/>
            <person name="Ferry J.G."/>
            <person name="Jarrell K.F."/>
            <person name="Jing H."/>
            <person name="Macario A.J.L."/>
            <person name="Paulsen I."/>
            <person name="Pritchett M."/>
            <person name="Sowers K.R."/>
            <person name="Swanson R.V."/>
            <person name="Zinder S.H."/>
            <person name="Lander E."/>
            <person name="Metcalf W.W."/>
            <person name="Birren B."/>
        </authorList>
    </citation>
    <scope>NUCLEOTIDE SEQUENCE [LARGE SCALE GENOMIC DNA]</scope>
    <source>
        <strain evidence="2">ATCC 35395 / DSM 2834 / JCM 12185 / C2A</strain>
    </source>
</reference>